<dbReference type="SUPFAM" id="SSF82771">
    <property type="entry name" value="GIY-YIG endonuclease"/>
    <property type="match status" value="1"/>
</dbReference>
<feature type="domain" description="GIY-YIG" evidence="2">
    <location>
        <begin position="41"/>
        <end position="116"/>
    </location>
</feature>
<dbReference type="Proteomes" id="UP000011693">
    <property type="component" value="Unassembled WGS sequence"/>
</dbReference>
<gene>
    <name evidence="3" type="ORF">C482_04029</name>
</gene>
<dbReference type="PATRIC" id="fig|1227492.4.peg.775"/>
<name>M0AYV6_9EURY</name>
<organism evidence="3 4">
    <name type="scientific">Natrialba chahannaoensis JCM 10990</name>
    <dbReference type="NCBI Taxonomy" id="1227492"/>
    <lineage>
        <taxon>Archaea</taxon>
        <taxon>Methanobacteriati</taxon>
        <taxon>Methanobacteriota</taxon>
        <taxon>Stenosarchaea group</taxon>
        <taxon>Halobacteria</taxon>
        <taxon>Halobacteriales</taxon>
        <taxon>Natrialbaceae</taxon>
        <taxon>Natrialba</taxon>
    </lineage>
</organism>
<dbReference type="InterPro" id="IPR035901">
    <property type="entry name" value="GIY-YIG_endonuc_sf"/>
</dbReference>
<reference evidence="3 4" key="1">
    <citation type="journal article" date="2014" name="PLoS Genet.">
        <title>Phylogenetically driven sequencing of extremely halophilic archaea reveals strategies for static and dynamic osmo-response.</title>
        <authorList>
            <person name="Becker E.A."/>
            <person name="Seitzer P.M."/>
            <person name="Tritt A."/>
            <person name="Larsen D."/>
            <person name="Krusor M."/>
            <person name="Yao A.I."/>
            <person name="Wu D."/>
            <person name="Madern D."/>
            <person name="Eisen J.A."/>
            <person name="Darling A.E."/>
            <person name="Facciotti M.T."/>
        </authorList>
    </citation>
    <scope>NUCLEOTIDE SEQUENCE [LARGE SCALE GENOMIC DNA]</scope>
    <source>
        <strain evidence="3 4">JCM 10990</strain>
    </source>
</reference>
<proteinExistence type="predicted"/>
<evidence type="ECO:0000313" key="4">
    <source>
        <dbReference type="Proteomes" id="UP000011693"/>
    </source>
</evidence>
<dbReference type="AlphaFoldDB" id="M0AYV6"/>
<comment type="caution">
    <text evidence="3">The sequence shown here is derived from an EMBL/GenBank/DDBJ whole genome shotgun (WGS) entry which is preliminary data.</text>
</comment>
<dbReference type="Gene3D" id="3.40.1440.10">
    <property type="entry name" value="GIY-YIG endonuclease"/>
    <property type="match status" value="1"/>
</dbReference>
<accession>M0AYV6</accession>
<dbReference type="PROSITE" id="PS50164">
    <property type="entry name" value="GIY_YIG"/>
    <property type="match status" value="1"/>
</dbReference>
<evidence type="ECO:0000259" key="2">
    <source>
        <dbReference type="PROSITE" id="PS50164"/>
    </source>
</evidence>
<protein>
    <submittedName>
        <fullName evidence="3">Excinuclease ABC C subunit domain-containing protein</fullName>
    </submittedName>
</protein>
<sequence>MAQPESPADSPDHTVNSSESEHTTANDMRRDASGPHSVSDGEHVVYVLECADGSLYTGYTTDLERRVAEHDAGEGAKYTRGRTPVKLRYHERYETRSAAMSREYEIKQLTRAQKERLVGLE</sequence>
<dbReference type="PANTHER" id="PTHR34477">
    <property type="entry name" value="UPF0213 PROTEIN YHBQ"/>
    <property type="match status" value="1"/>
</dbReference>
<dbReference type="EMBL" id="AOIN01000034">
    <property type="protein sequence ID" value="ELZ03158.1"/>
    <property type="molecule type" value="Genomic_DNA"/>
</dbReference>
<dbReference type="CDD" id="cd10456">
    <property type="entry name" value="GIY-YIG_UPF0213"/>
    <property type="match status" value="1"/>
</dbReference>
<dbReference type="PANTHER" id="PTHR34477:SF1">
    <property type="entry name" value="UPF0213 PROTEIN YHBQ"/>
    <property type="match status" value="1"/>
</dbReference>
<evidence type="ECO:0000256" key="1">
    <source>
        <dbReference type="SAM" id="MobiDB-lite"/>
    </source>
</evidence>
<dbReference type="InterPro" id="IPR000305">
    <property type="entry name" value="GIY-YIG_endonuc"/>
</dbReference>
<dbReference type="STRING" id="1227492.C482_04029"/>
<keyword evidence="4" id="KW-1185">Reference proteome</keyword>
<feature type="region of interest" description="Disordered" evidence="1">
    <location>
        <begin position="1"/>
        <end position="40"/>
    </location>
</feature>
<feature type="compositionally biased region" description="Basic and acidic residues" evidence="1">
    <location>
        <begin position="19"/>
        <end position="40"/>
    </location>
</feature>
<dbReference type="Pfam" id="PF01541">
    <property type="entry name" value="GIY-YIG"/>
    <property type="match status" value="1"/>
</dbReference>
<dbReference type="InterPro" id="IPR050190">
    <property type="entry name" value="UPF0213_domain"/>
</dbReference>
<evidence type="ECO:0000313" key="3">
    <source>
        <dbReference type="EMBL" id="ELZ03158.1"/>
    </source>
</evidence>